<evidence type="ECO:0000256" key="12">
    <source>
        <dbReference type="ARBA" id="ARBA00041185"/>
    </source>
</evidence>
<evidence type="ECO:0000256" key="2">
    <source>
        <dbReference type="ARBA" id="ARBA00022676"/>
    </source>
</evidence>
<feature type="transmembrane region" description="Helical" evidence="16">
    <location>
        <begin position="25"/>
        <end position="42"/>
    </location>
</feature>
<feature type="transmembrane region" description="Helical" evidence="16">
    <location>
        <begin position="201"/>
        <end position="223"/>
    </location>
</feature>
<name>A0ABP8LV67_9BACT</name>
<evidence type="ECO:0000256" key="13">
    <source>
        <dbReference type="ARBA" id="ARBA00041418"/>
    </source>
</evidence>
<proteinExistence type="inferred from homology"/>
<evidence type="ECO:0000256" key="15">
    <source>
        <dbReference type="ARBA" id="ARBA00049902"/>
    </source>
</evidence>
<reference evidence="18" key="1">
    <citation type="journal article" date="2019" name="Int. J. Syst. Evol. Microbiol.">
        <title>The Global Catalogue of Microorganisms (GCM) 10K type strain sequencing project: providing services to taxonomists for standard genome sequencing and annotation.</title>
        <authorList>
            <consortium name="The Broad Institute Genomics Platform"/>
            <consortium name="The Broad Institute Genome Sequencing Center for Infectious Disease"/>
            <person name="Wu L."/>
            <person name="Ma J."/>
        </authorList>
    </citation>
    <scope>NUCLEOTIDE SEQUENCE [LARGE SCALE GENOMIC DNA]</scope>
    <source>
        <strain evidence="18">JCM 31920</strain>
    </source>
</reference>
<evidence type="ECO:0000256" key="11">
    <source>
        <dbReference type="ARBA" id="ARBA00038053"/>
    </source>
</evidence>
<dbReference type="RefSeq" id="WP_345028007.1">
    <property type="nucleotide sequence ID" value="NZ_BAABEY010000018.1"/>
</dbReference>
<sequence>MSEENKNSKFLSWAWISQNLKGDKYIWAISVIILFLSVPFVYSSSVQEAYRLRDGNTEYYLYKHFAHIVAALLIMFLIHLIPYTKFIKYTRLGVFISIPLLLLAVFAGSSVNDASRWIEIPVVGYRFQPSEFAKIALITHLALVLARHIKGGWTPKELLTEPILLIGAICFLIALSNVSTAALLGAVSFLLLFVGKVPIRYLAFTAAVLIFVASLAVVFKAGTRMGTASSRIKTFMNKDSVAYQSERSYMAMAGGGFFGKGIGKSTERRFLPESNKDFIYAITVEEGGTLIGGILIFLYLALLYRGLQVIKTARKPFGGLLSMGHTIGIVFQALCTMAVTVGLLPVTGQNLPLFSLGGNSMILTALAMGMILSASRGEFDEVNV</sequence>
<protein>
    <recommendedName>
        <fullName evidence="12">Probable peptidoglycan glycosyltransferase FtsW</fullName>
        <ecNumber evidence="14">2.4.99.28</ecNumber>
    </recommendedName>
    <alternativeName>
        <fullName evidence="13">Cell division protein FtsW</fullName>
    </alternativeName>
    <alternativeName>
        <fullName evidence="10">Cell wall polymerase</fullName>
    </alternativeName>
    <alternativeName>
        <fullName evidence="9">Peptidoglycan polymerase</fullName>
    </alternativeName>
</protein>
<dbReference type="EC" id="2.4.99.28" evidence="14"/>
<keyword evidence="4 16" id="KW-0812">Transmembrane</keyword>
<evidence type="ECO:0000256" key="7">
    <source>
        <dbReference type="ARBA" id="ARBA00022989"/>
    </source>
</evidence>
<accession>A0ABP8LV67</accession>
<feature type="transmembrane region" description="Helical" evidence="16">
    <location>
        <begin position="353"/>
        <end position="374"/>
    </location>
</feature>
<comment type="caution">
    <text evidence="17">The sequence shown here is derived from an EMBL/GenBank/DDBJ whole genome shotgun (WGS) entry which is preliminary data.</text>
</comment>
<evidence type="ECO:0000256" key="10">
    <source>
        <dbReference type="ARBA" id="ARBA00033270"/>
    </source>
</evidence>
<evidence type="ECO:0000256" key="8">
    <source>
        <dbReference type="ARBA" id="ARBA00023136"/>
    </source>
</evidence>
<evidence type="ECO:0000256" key="6">
    <source>
        <dbReference type="ARBA" id="ARBA00022984"/>
    </source>
</evidence>
<dbReference type="InterPro" id="IPR001182">
    <property type="entry name" value="FtsW/RodA"/>
</dbReference>
<feature type="transmembrane region" description="Helical" evidence="16">
    <location>
        <begin position="162"/>
        <end position="195"/>
    </location>
</feature>
<evidence type="ECO:0000256" key="1">
    <source>
        <dbReference type="ARBA" id="ARBA00004141"/>
    </source>
</evidence>
<evidence type="ECO:0000256" key="9">
    <source>
        <dbReference type="ARBA" id="ARBA00032370"/>
    </source>
</evidence>
<evidence type="ECO:0000256" key="4">
    <source>
        <dbReference type="ARBA" id="ARBA00022692"/>
    </source>
</evidence>
<feature type="transmembrane region" description="Helical" evidence="16">
    <location>
        <begin position="322"/>
        <end position="346"/>
    </location>
</feature>
<keyword evidence="7 16" id="KW-1133">Transmembrane helix</keyword>
<evidence type="ECO:0000313" key="18">
    <source>
        <dbReference type="Proteomes" id="UP001501508"/>
    </source>
</evidence>
<gene>
    <name evidence="17" type="ORF">GCM10023091_17070</name>
</gene>
<keyword evidence="8 16" id="KW-0472">Membrane</keyword>
<comment type="catalytic activity">
    <reaction evidence="15">
        <text>[GlcNAc-(1-&gt;4)-Mur2Ac(oyl-L-Ala-gamma-D-Glu-L-Lys-D-Ala-D-Ala)](n)-di-trans,octa-cis-undecaprenyl diphosphate + beta-D-GlcNAc-(1-&gt;4)-Mur2Ac(oyl-L-Ala-gamma-D-Glu-L-Lys-D-Ala-D-Ala)-di-trans,octa-cis-undecaprenyl diphosphate = [GlcNAc-(1-&gt;4)-Mur2Ac(oyl-L-Ala-gamma-D-Glu-L-Lys-D-Ala-D-Ala)](n+1)-di-trans,octa-cis-undecaprenyl diphosphate + di-trans,octa-cis-undecaprenyl diphosphate + H(+)</text>
        <dbReference type="Rhea" id="RHEA:23708"/>
        <dbReference type="Rhea" id="RHEA-COMP:9602"/>
        <dbReference type="Rhea" id="RHEA-COMP:9603"/>
        <dbReference type="ChEBI" id="CHEBI:15378"/>
        <dbReference type="ChEBI" id="CHEBI:58405"/>
        <dbReference type="ChEBI" id="CHEBI:60033"/>
        <dbReference type="ChEBI" id="CHEBI:78435"/>
        <dbReference type="EC" id="2.4.99.28"/>
    </reaction>
</comment>
<feature type="transmembrane region" description="Helical" evidence="16">
    <location>
        <begin position="92"/>
        <end position="112"/>
    </location>
</feature>
<keyword evidence="6" id="KW-0573">Peptidoglycan synthesis</keyword>
<evidence type="ECO:0000256" key="3">
    <source>
        <dbReference type="ARBA" id="ARBA00022679"/>
    </source>
</evidence>
<keyword evidence="2" id="KW-0328">Glycosyltransferase</keyword>
<evidence type="ECO:0000256" key="16">
    <source>
        <dbReference type="SAM" id="Phobius"/>
    </source>
</evidence>
<dbReference type="Pfam" id="PF01098">
    <property type="entry name" value="FTSW_RODA_SPOVE"/>
    <property type="match status" value="1"/>
</dbReference>
<dbReference type="PANTHER" id="PTHR30474">
    <property type="entry name" value="CELL CYCLE PROTEIN"/>
    <property type="match status" value="1"/>
</dbReference>
<dbReference type="PANTHER" id="PTHR30474:SF2">
    <property type="entry name" value="PEPTIDOGLYCAN GLYCOSYLTRANSFERASE FTSW-RELATED"/>
    <property type="match status" value="1"/>
</dbReference>
<evidence type="ECO:0000313" key="17">
    <source>
        <dbReference type="EMBL" id="GAA4437609.1"/>
    </source>
</evidence>
<comment type="similarity">
    <text evidence="11">Belongs to the SEDS family. FtsW subfamily.</text>
</comment>
<organism evidence="17 18">
    <name type="scientific">Ravibacter arvi</name>
    <dbReference type="NCBI Taxonomy" id="2051041"/>
    <lineage>
        <taxon>Bacteria</taxon>
        <taxon>Pseudomonadati</taxon>
        <taxon>Bacteroidota</taxon>
        <taxon>Cytophagia</taxon>
        <taxon>Cytophagales</taxon>
        <taxon>Spirosomataceae</taxon>
        <taxon>Ravibacter</taxon>
    </lineage>
</organism>
<keyword evidence="3" id="KW-0808">Transferase</keyword>
<comment type="subcellular location">
    <subcellularLocation>
        <location evidence="1">Membrane</location>
        <topology evidence="1">Multi-pass membrane protein</topology>
    </subcellularLocation>
</comment>
<keyword evidence="18" id="KW-1185">Reference proteome</keyword>
<keyword evidence="5" id="KW-0133">Cell shape</keyword>
<feature type="transmembrane region" description="Helical" evidence="16">
    <location>
        <begin position="62"/>
        <end position="80"/>
    </location>
</feature>
<evidence type="ECO:0000256" key="5">
    <source>
        <dbReference type="ARBA" id="ARBA00022960"/>
    </source>
</evidence>
<dbReference type="EMBL" id="BAABEY010000018">
    <property type="protein sequence ID" value="GAA4437609.1"/>
    <property type="molecule type" value="Genomic_DNA"/>
</dbReference>
<feature type="transmembrane region" description="Helical" evidence="16">
    <location>
        <begin position="278"/>
        <end position="302"/>
    </location>
</feature>
<dbReference type="Proteomes" id="UP001501508">
    <property type="component" value="Unassembled WGS sequence"/>
</dbReference>
<evidence type="ECO:0000256" key="14">
    <source>
        <dbReference type="ARBA" id="ARBA00044770"/>
    </source>
</evidence>